<dbReference type="RefSeq" id="WP_344021836.1">
    <property type="nucleotide sequence ID" value="NZ_BAAAJK010000008.1"/>
</dbReference>
<gene>
    <name evidence="1" type="ORF">GCM10009613_25450</name>
</gene>
<organism evidence="1 2">
    <name type="scientific">Pseudonocardia kongjuensis</name>
    <dbReference type="NCBI Taxonomy" id="102227"/>
    <lineage>
        <taxon>Bacteria</taxon>
        <taxon>Bacillati</taxon>
        <taxon>Actinomycetota</taxon>
        <taxon>Actinomycetes</taxon>
        <taxon>Pseudonocardiales</taxon>
        <taxon>Pseudonocardiaceae</taxon>
        <taxon>Pseudonocardia</taxon>
    </lineage>
</organism>
<name>A0ABN1XRI6_9PSEU</name>
<dbReference type="Proteomes" id="UP001501414">
    <property type="component" value="Unassembled WGS sequence"/>
</dbReference>
<dbReference type="EMBL" id="BAAAJK010000008">
    <property type="protein sequence ID" value="GAA1388314.1"/>
    <property type="molecule type" value="Genomic_DNA"/>
</dbReference>
<accession>A0ABN1XRI6</accession>
<keyword evidence="2" id="KW-1185">Reference proteome</keyword>
<comment type="caution">
    <text evidence="1">The sequence shown here is derived from an EMBL/GenBank/DDBJ whole genome shotgun (WGS) entry which is preliminary data.</text>
</comment>
<evidence type="ECO:0000313" key="1">
    <source>
        <dbReference type="EMBL" id="GAA1388314.1"/>
    </source>
</evidence>
<proteinExistence type="predicted"/>
<evidence type="ECO:0000313" key="2">
    <source>
        <dbReference type="Proteomes" id="UP001501414"/>
    </source>
</evidence>
<reference evidence="1 2" key="1">
    <citation type="journal article" date="2019" name="Int. J. Syst. Evol. Microbiol.">
        <title>The Global Catalogue of Microorganisms (GCM) 10K type strain sequencing project: providing services to taxonomists for standard genome sequencing and annotation.</title>
        <authorList>
            <consortium name="The Broad Institute Genomics Platform"/>
            <consortium name="The Broad Institute Genome Sequencing Center for Infectious Disease"/>
            <person name="Wu L."/>
            <person name="Ma J."/>
        </authorList>
    </citation>
    <scope>NUCLEOTIDE SEQUENCE [LARGE SCALE GENOMIC DNA]</scope>
    <source>
        <strain evidence="1 2">JCM 11896</strain>
    </source>
</reference>
<protein>
    <submittedName>
        <fullName evidence="1">Uncharacterized protein</fullName>
    </submittedName>
</protein>
<sequence>MSHRLLLGRGTTQIATVVERTTRFTVLVALGVRDMNTVAHQLSRQMGRLPEHVRKSLTWAQAPTRRCRSAAQHPAV</sequence>